<keyword evidence="2" id="KW-1185">Reference proteome</keyword>
<evidence type="ECO:0000313" key="2">
    <source>
        <dbReference type="Proteomes" id="UP000554482"/>
    </source>
</evidence>
<comment type="caution">
    <text evidence="1">The sequence shown here is derived from an EMBL/GenBank/DDBJ whole genome shotgun (WGS) entry which is preliminary data.</text>
</comment>
<proteinExistence type="predicted"/>
<dbReference type="Proteomes" id="UP000554482">
    <property type="component" value="Unassembled WGS sequence"/>
</dbReference>
<name>A0A7J6W3I3_THATH</name>
<sequence length="65" mass="7230">MDHIVQLVAMVEQSDRDHNGSRYRHGLCGNSRSKSILFIEMQAILPGVICAITSNSLKLQTCSKQ</sequence>
<evidence type="ECO:0000313" key="1">
    <source>
        <dbReference type="EMBL" id="KAF5191082.1"/>
    </source>
</evidence>
<accession>A0A7J6W3I3</accession>
<gene>
    <name evidence="1" type="ORF">FRX31_019331</name>
</gene>
<dbReference type="AlphaFoldDB" id="A0A7J6W3I3"/>
<reference evidence="1 2" key="1">
    <citation type="submission" date="2020-06" db="EMBL/GenBank/DDBJ databases">
        <title>Transcriptomic and genomic resources for Thalictrum thalictroides and T. hernandezii: Facilitating candidate gene discovery in an emerging model plant lineage.</title>
        <authorList>
            <person name="Arias T."/>
            <person name="Riano-Pachon D.M."/>
            <person name="Di Stilio V.S."/>
        </authorList>
    </citation>
    <scope>NUCLEOTIDE SEQUENCE [LARGE SCALE GENOMIC DNA]</scope>
    <source>
        <strain evidence="2">cv. WT478/WT964</strain>
        <tissue evidence="1">Leaves</tissue>
    </source>
</reference>
<dbReference type="EMBL" id="JABWDY010023253">
    <property type="protein sequence ID" value="KAF5191082.1"/>
    <property type="molecule type" value="Genomic_DNA"/>
</dbReference>
<protein>
    <submittedName>
        <fullName evidence="1">Uncharacterized protein</fullName>
    </submittedName>
</protein>
<organism evidence="1 2">
    <name type="scientific">Thalictrum thalictroides</name>
    <name type="common">Rue-anemone</name>
    <name type="synonym">Anemone thalictroides</name>
    <dbReference type="NCBI Taxonomy" id="46969"/>
    <lineage>
        <taxon>Eukaryota</taxon>
        <taxon>Viridiplantae</taxon>
        <taxon>Streptophyta</taxon>
        <taxon>Embryophyta</taxon>
        <taxon>Tracheophyta</taxon>
        <taxon>Spermatophyta</taxon>
        <taxon>Magnoliopsida</taxon>
        <taxon>Ranunculales</taxon>
        <taxon>Ranunculaceae</taxon>
        <taxon>Thalictroideae</taxon>
        <taxon>Thalictrum</taxon>
    </lineage>
</organism>